<dbReference type="PANTHER" id="PTHR36203">
    <property type="entry name" value="ASCORBATE-SPECIFIC PTS SYSTEM EIIA COMPONENT"/>
    <property type="match status" value="1"/>
</dbReference>
<dbReference type="InterPro" id="IPR036388">
    <property type="entry name" value="WH-like_DNA-bd_sf"/>
</dbReference>
<dbReference type="GO" id="GO:0016301">
    <property type="term" value="F:kinase activity"/>
    <property type="evidence" value="ECO:0007669"/>
    <property type="project" value="UniProtKB-KW"/>
</dbReference>
<dbReference type="EMBL" id="AJAQ01000001">
    <property type="protein sequence ID" value="EOH97652.1"/>
    <property type="molecule type" value="Genomic_DNA"/>
</dbReference>
<dbReference type="GO" id="GO:0009401">
    <property type="term" value="P:phosphoenolpyruvate-dependent sugar phosphotransferase system"/>
    <property type="evidence" value="ECO:0007669"/>
    <property type="project" value="UniProtKB-KW"/>
</dbReference>
<dbReference type="InterPro" id="IPR007737">
    <property type="entry name" value="Mga_HTH"/>
</dbReference>
<dbReference type="Proteomes" id="UP000013782">
    <property type="component" value="Unassembled WGS sequence"/>
</dbReference>
<dbReference type="PROSITE" id="PS51094">
    <property type="entry name" value="PTS_EIIA_TYPE_2"/>
    <property type="match status" value="1"/>
</dbReference>
<protein>
    <recommendedName>
        <fullName evidence="13">PTS system EIIA component</fullName>
    </recommendedName>
</protein>
<dbReference type="SUPFAM" id="SSF52794">
    <property type="entry name" value="PTS system IIB component-like"/>
    <property type="match status" value="1"/>
</dbReference>
<evidence type="ECO:0000313" key="11">
    <source>
        <dbReference type="EMBL" id="EOH97652.1"/>
    </source>
</evidence>
<keyword evidence="12" id="KW-1185">Reference proteome</keyword>
<dbReference type="Gene3D" id="3.40.930.10">
    <property type="entry name" value="Mannitol-specific EII, Chain A"/>
    <property type="match status" value="1"/>
</dbReference>
<comment type="caution">
    <text evidence="11">The sequence shown here is derived from an EMBL/GenBank/DDBJ whole genome shotgun (WGS) entry which is preliminary data.</text>
</comment>
<dbReference type="GO" id="GO:0005737">
    <property type="term" value="C:cytoplasm"/>
    <property type="evidence" value="ECO:0007669"/>
    <property type="project" value="UniProtKB-SubCell"/>
</dbReference>
<dbReference type="STRING" id="160454.RV10_GL004844"/>
<comment type="subcellular location">
    <subcellularLocation>
        <location evidence="1">Cytoplasm</location>
    </subcellularLocation>
</comment>
<dbReference type="InterPro" id="IPR036634">
    <property type="entry name" value="PRD_sf"/>
</dbReference>
<dbReference type="RefSeq" id="WP_010755385.1">
    <property type="nucleotide sequence ID" value="NZ_ASWD01000002.1"/>
</dbReference>
<keyword evidence="3" id="KW-0963">Cytoplasm</keyword>
<dbReference type="Gene3D" id="1.10.1790.10">
    <property type="entry name" value="PRD domain"/>
    <property type="match status" value="1"/>
</dbReference>
<dbReference type="eggNOG" id="COG1762">
    <property type="taxonomic scope" value="Bacteria"/>
</dbReference>
<feature type="domain" description="PTS EIIB type-2" evidence="9">
    <location>
        <begin position="398"/>
        <end position="487"/>
    </location>
</feature>
<dbReference type="GO" id="GO:0006355">
    <property type="term" value="P:regulation of DNA-templated transcription"/>
    <property type="evidence" value="ECO:0007669"/>
    <property type="project" value="InterPro"/>
</dbReference>
<dbReference type="InterPro" id="IPR016152">
    <property type="entry name" value="PTrfase/Anion_transptr"/>
</dbReference>
<evidence type="ECO:0000259" key="10">
    <source>
        <dbReference type="PROSITE" id="PS51372"/>
    </source>
</evidence>
<sequence>MIDNQDLAILHEVTFRNERSLEELEKKFALTRRQLTYAIKKINEILMDNQQTEIRITGSSLSLAREAERYLQKYLLELEVFDDVYHSKENRQLMILLMLSCSLEYISLDHLIVMLESSRSTVLNDLKEVKNQLTENNLKVNYTRAKGYHLLGKEEDIRYMIMKKVITCLHEDNGELFIESFLNKHLKISYLDFERKILKDSQVYDIHFFENKLKEFTYCFVLLNQRFKHYALASDYGNDLFDCKSNEYQFSQSICNYFGIIEEQNISYVTAWILGLSVGDITKQTKDRSMIKKIVQRLVTRFENLAGIRFLNEEAVVKRLYEHVRSSYYRIFYHLPIVNPLTSKIQKEYAEMYCLVNEAIRPLQPLFKRELPADEIAFLTVHFAASTFEEKEEQVKRSRGLVLCPSGIGTSIILLKELESLFPCIEFIAQNLHKKRELSDFDIVFTTTITSDILSIDIPFIVVNPIMTSKEKFELIGRVYDLISDDSLIDPKVRDILKVVKKYVSYEQYEKIESEVLIQSGETNSRIIIEEGGDYPLLSEITNKELVKLGVEASNWEDAIRNSTQVLVENGKVSPGYIDGMIQTTKETGPYIVITKHVALPHARPETGAKEIAISIATLKQPIEFGNAENDPVKYIFGLSALDNQTHLTAMAELAELLDQQEFYEILDNAKKPEEIIDFIKKFESEE</sequence>
<dbReference type="Pfam" id="PF00359">
    <property type="entry name" value="PTS_EIIA_2"/>
    <property type="match status" value="1"/>
</dbReference>
<dbReference type="Gene3D" id="1.10.10.10">
    <property type="entry name" value="Winged helix-like DNA-binding domain superfamily/Winged helix DNA-binding domain"/>
    <property type="match status" value="1"/>
</dbReference>
<evidence type="ECO:0000259" key="9">
    <source>
        <dbReference type="PROSITE" id="PS51099"/>
    </source>
</evidence>
<dbReference type="SUPFAM" id="SSF55804">
    <property type="entry name" value="Phoshotransferase/anion transport protein"/>
    <property type="match status" value="1"/>
</dbReference>
<keyword evidence="7" id="KW-0010">Activator</keyword>
<keyword evidence="5" id="KW-0598">Phosphotransferase system</keyword>
<dbReference type="InterPro" id="IPR013011">
    <property type="entry name" value="PTS_EIIB_2"/>
</dbReference>
<evidence type="ECO:0000256" key="1">
    <source>
        <dbReference type="ARBA" id="ARBA00004496"/>
    </source>
</evidence>
<reference evidence="11 12" key="1">
    <citation type="submission" date="2013-02" db="EMBL/GenBank/DDBJ databases">
        <title>The Genome Sequence of Enterococcus pallens BAA-351.</title>
        <authorList>
            <consortium name="The Broad Institute Genome Sequencing Platform"/>
            <consortium name="The Broad Institute Genome Sequencing Center for Infectious Disease"/>
            <person name="Earl A.M."/>
            <person name="Gilmore M.S."/>
            <person name="Lebreton F."/>
            <person name="Walker B."/>
            <person name="Young S.K."/>
            <person name="Zeng Q."/>
            <person name="Gargeya S."/>
            <person name="Fitzgerald M."/>
            <person name="Haas B."/>
            <person name="Abouelleil A."/>
            <person name="Alvarado L."/>
            <person name="Arachchi H.M."/>
            <person name="Berlin A.M."/>
            <person name="Chapman S.B."/>
            <person name="Dewar J."/>
            <person name="Goldberg J."/>
            <person name="Griggs A."/>
            <person name="Gujja S."/>
            <person name="Hansen M."/>
            <person name="Howarth C."/>
            <person name="Imamovic A."/>
            <person name="Larimer J."/>
            <person name="McCowan C."/>
            <person name="Murphy C."/>
            <person name="Neiman D."/>
            <person name="Pearson M."/>
            <person name="Priest M."/>
            <person name="Roberts A."/>
            <person name="Saif S."/>
            <person name="Shea T."/>
            <person name="Sisk P."/>
            <person name="Sykes S."/>
            <person name="Wortman J."/>
            <person name="Nusbaum C."/>
            <person name="Birren B."/>
        </authorList>
    </citation>
    <scope>NUCLEOTIDE SEQUENCE [LARGE SCALE GENOMIC DNA]</scope>
    <source>
        <strain evidence="11 12">ATCC BAA-351</strain>
    </source>
</reference>
<evidence type="ECO:0000313" key="12">
    <source>
        <dbReference type="Proteomes" id="UP000013782"/>
    </source>
</evidence>
<dbReference type="InterPro" id="IPR011608">
    <property type="entry name" value="PRD"/>
</dbReference>
<dbReference type="AlphaFoldDB" id="R2QM53"/>
<feature type="domain" description="PRD" evidence="10">
    <location>
        <begin position="286"/>
        <end position="393"/>
    </location>
</feature>
<dbReference type="eggNOG" id="COG3711">
    <property type="taxonomic scope" value="Bacteria"/>
</dbReference>
<proteinExistence type="predicted"/>
<name>R2QM53_9ENTE</name>
<dbReference type="CDD" id="cd00211">
    <property type="entry name" value="PTS_IIA_fru"/>
    <property type="match status" value="1"/>
</dbReference>
<gene>
    <name evidence="11" type="ORF">UAU_00320</name>
</gene>
<dbReference type="SUPFAM" id="SSF63520">
    <property type="entry name" value="PTS-regulatory domain, PRD"/>
    <property type="match status" value="1"/>
</dbReference>
<organism evidence="11 12">
    <name type="scientific">Enterococcus pallens ATCC BAA-351</name>
    <dbReference type="NCBI Taxonomy" id="1158607"/>
    <lineage>
        <taxon>Bacteria</taxon>
        <taxon>Bacillati</taxon>
        <taxon>Bacillota</taxon>
        <taxon>Bacilli</taxon>
        <taxon>Lactobacillales</taxon>
        <taxon>Enterococcaceae</taxon>
        <taxon>Enterococcus</taxon>
    </lineage>
</organism>
<keyword evidence="6" id="KW-0418">Kinase</keyword>
<evidence type="ECO:0000259" key="8">
    <source>
        <dbReference type="PROSITE" id="PS51094"/>
    </source>
</evidence>
<dbReference type="HOGENOM" id="CLU_013442_1_0_9"/>
<dbReference type="PROSITE" id="PS51099">
    <property type="entry name" value="PTS_EIIB_TYPE_2"/>
    <property type="match status" value="1"/>
</dbReference>
<dbReference type="PATRIC" id="fig|1158607.3.peg.322"/>
<evidence type="ECO:0000256" key="5">
    <source>
        <dbReference type="ARBA" id="ARBA00022683"/>
    </source>
</evidence>
<evidence type="ECO:0000256" key="3">
    <source>
        <dbReference type="ARBA" id="ARBA00022490"/>
    </source>
</evidence>
<keyword evidence="2" id="KW-0813">Transport</keyword>
<dbReference type="Gene3D" id="3.40.50.2300">
    <property type="match status" value="1"/>
</dbReference>
<accession>R2QM53</accession>
<dbReference type="CDD" id="cd05568">
    <property type="entry name" value="PTS_IIB_bgl_like"/>
    <property type="match status" value="1"/>
</dbReference>
<feature type="domain" description="PTS EIIA type-2" evidence="8">
    <location>
        <begin position="540"/>
        <end position="683"/>
    </location>
</feature>
<dbReference type="Pfam" id="PF00874">
    <property type="entry name" value="PRD"/>
    <property type="match status" value="1"/>
</dbReference>
<dbReference type="OrthoDB" id="369398at2"/>
<evidence type="ECO:0000256" key="2">
    <source>
        <dbReference type="ARBA" id="ARBA00022448"/>
    </source>
</evidence>
<dbReference type="Pfam" id="PF05043">
    <property type="entry name" value="Mga"/>
    <property type="match status" value="1"/>
</dbReference>
<dbReference type="PANTHER" id="PTHR36203:SF5">
    <property type="entry name" value="PTS SYSTEM, EIIA COMPONENT"/>
    <property type="match status" value="1"/>
</dbReference>
<evidence type="ECO:0000256" key="4">
    <source>
        <dbReference type="ARBA" id="ARBA00022679"/>
    </source>
</evidence>
<dbReference type="InterPro" id="IPR051351">
    <property type="entry name" value="Ascorbate-PTS_EIIA_comp"/>
</dbReference>
<dbReference type="InterPro" id="IPR002178">
    <property type="entry name" value="PTS_EIIA_type-2_dom"/>
</dbReference>
<evidence type="ECO:0008006" key="13">
    <source>
        <dbReference type="Google" id="ProtNLM"/>
    </source>
</evidence>
<evidence type="ECO:0000256" key="7">
    <source>
        <dbReference type="ARBA" id="ARBA00023159"/>
    </source>
</evidence>
<dbReference type="PROSITE" id="PS51372">
    <property type="entry name" value="PRD_2"/>
    <property type="match status" value="1"/>
</dbReference>
<dbReference type="GO" id="GO:0008982">
    <property type="term" value="F:protein-N(PI)-phosphohistidine-sugar phosphotransferase activity"/>
    <property type="evidence" value="ECO:0007669"/>
    <property type="project" value="InterPro"/>
</dbReference>
<keyword evidence="4" id="KW-0808">Transferase</keyword>
<dbReference type="InterPro" id="IPR036095">
    <property type="entry name" value="PTS_EIIB-like_sf"/>
</dbReference>
<evidence type="ECO:0000256" key="6">
    <source>
        <dbReference type="ARBA" id="ARBA00022777"/>
    </source>
</evidence>